<evidence type="ECO:0000313" key="2">
    <source>
        <dbReference type="Proteomes" id="UP000237105"/>
    </source>
</evidence>
<accession>A0A2P5BHL8</accession>
<evidence type="ECO:0000313" key="1">
    <source>
        <dbReference type="EMBL" id="PON48285.1"/>
    </source>
</evidence>
<proteinExistence type="predicted"/>
<dbReference type="EMBL" id="JXTB01000279">
    <property type="protein sequence ID" value="PON48285.1"/>
    <property type="molecule type" value="Genomic_DNA"/>
</dbReference>
<protein>
    <submittedName>
        <fullName evidence="1">Uncharacterized protein</fullName>
    </submittedName>
</protein>
<gene>
    <name evidence="1" type="ORF">PanWU01x14_238140</name>
</gene>
<reference evidence="2" key="1">
    <citation type="submission" date="2016-06" db="EMBL/GenBank/DDBJ databases">
        <title>Parallel loss of symbiosis genes in relatives of nitrogen-fixing non-legume Parasponia.</title>
        <authorList>
            <person name="Van Velzen R."/>
            <person name="Holmer R."/>
            <person name="Bu F."/>
            <person name="Rutten L."/>
            <person name="Van Zeijl A."/>
            <person name="Liu W."/>
            <person name="Santuari L."/>
            <person name="Cao Q."/>
            <person name="Sharma T."/>
            <person name="Shen D."/>
            <person name="Roswanjaya Y."/>
            <person name="Wardhani T."/>
            <person name="Kalhor M.S."/>
            <person name="Jansen J."/>
            <person name="Van den Hoogen J."/>
            <person name="Gungor B."/>
            <person name="Hartog M."/>
            <person name="Hontelez J."/>
            <person name="Verver J."/>
            <person name="Yang W.-C."/>
            <person name="Schijlen E."/>
            <person name="Repin R."/>
            <person name="Schilthuizen M."/>
            <person name="Schranz E."/>
            <person name="Heidstra R."/>
            <person name="Miyata K."/>
            <person name="Fedorova E."/>
            <person name="Kohlen W."/>
            <person name="Bisseling T."/>
            <person name="Smit S."/>
            <person name="Geurts R."/>
        </authorList>
    </citation>
    <scope>NUCLEOTIDE SEQUENCE [LARGE SCALE GENOMIC DNA]</scope>
    <source>
        <strain evidence="2">cv. WU1-14</strain>
    </source>
</reference>
<organism evidence="1 2">
    <name type="scientific">Parasponia andersonii</name>
    <name type="common">Sponia andersonii</name>
    <dbReference type="NCBI Taxonomy" id="3476"/>
    <lineage>
        <taxon>Eukaryota</taxon>
        <taxon>Viridiplantae</taxon>
        <taxon>Streptophyta</taxon>
        <taxon>Embryophyta</taxon>
        <taxon>Tracheophyta</taxon>
        <taxon>Spermatophyta</taxon>
        <taxon>Magnoliopsida</taxon>
        <taxon>eudicotyledons</taxon>
        <taxon>Gunneridae</taxon>
        <taxon>Pentapetalae</taxon>
        <taxon>rosids</taxon>
        <taxon>fabids</taxon>
        <taxon>Rosales</taxon>
        <taxon>Cannabaceae</taxon>
        <taxon>Parasponia</taxon>
    </lineage>
</organism>
<sequence>MNQKSQLELIPQKIEFQVFDEMQPLDLCSVEVQILDATYHNWLEAFFVAKNFVHNHAAQDHGMGPRGSALICGIYQLSWAARVMLVRFKEERGAFVEIRFPCDRDQACSTQLMQGARLNCYSVY</sequence>
<name>A0A2P5BHL8_PARAD</name>
<comment type="caution">
    <text evidence="1">The sequence shown here is derived from an EMBL/GenBank/DDBJ whole genome shotgun (WGS) entry which is preliminary data.</text>
</comment>
<dbReference type="OrthoDB" id="10494100at2759"/>
<keyword evidence="2" id="KW-1185">Reference proteome</keyword>
<dbReference type="Proteomes" id="UP000237105">
    <property type="component" value="Unassembled WGS sequence"/>
</dbReference>
<dbReference type="AlphaFoldDB" id="A0A2P5BHL8"/>